<dbReference type="InterPro" id="IPR013187">
    <property type="entry name" value="F-box-assoc_dom_typ3"/>
</dbReference>
<protein>
    <recommendedName>
        <fullName evidence="1">F-box domain-containing protein</fullName>
    </recommendedName>
</protein>
<name>A0ABC9G0B8_9POAL</name>
<dbReference type="Pfam" id="PF08268">
    <property type="entry name" value="FBA_3"/>
    <property type="match status" value="1"/>
</dbReference>
<dbReference type="Pfam" id="PF00646">
    <property type="entry name" value="F-box"/>
    <property type="match status" value="1"/>
</dbReference>
<evidence type="ECO:0000313" key="2">
    <source>
        <dbReference type="EMBL" id="CAL5084857.1"/>
    </source>
</evidence>
<reference evidence="2" key="1">
    <citation type="submission" date="2024-10" db="EMBL/GenBank/DDBJ databases">
        <authorList>
            <person name="Ryan C."/>
        </authorList>
    </citation>
    <scope>NUCLEOTIDE SEQUENCE [LARGE SCALE GENOMIC DNA]</scope>
</reference>
<dbReference type="InterPro" id="IPR036047">
    <property type="entry name" value="F-box-like_dom_sf"/>
</dbReference>
<dbReference type="EMBL" id="OZ075118">
    <property type="protein sequence ID" value="CAL5084857.1"/>
    <property type="molecule type" value="Genomic_DNA"/>
</dbReference>
<dbReference type="NCBIfam" id="TIGR01640">
    <property type="entry name" value="F_box_assoc_1"/>
    <property type="match status" value="1"/>
</dbReference>
<accession>A0ABC9G0B8</accession>
<dbReference type="InterPro" id="IPR017451">
    <property type="entry name" value="F-box-assoc_interact_dom"/>
</dbReference>
<evidence type="ECO:0000313" key="3">
    <source>
        <dbReference type="Proteomes" id="UP001497457"/>
    </source>
</evidence>
<dbReference type="PROSITE" id="PS50181">
    <property type="entry name" value="FBOX"/>
    <property type="match status" value="1"/>
</dbReference>
<dbReference type="Proteomes" id="UP001497457">
    <property type="component" value="Chromosome 8b"/>
</dbReference>
<feature type="domain" description="F-box" evidence="1">
    <location>
        <begin position="14"/>
        <end position="60"/>
    </location>
</feature>
<dbReference type="CDD" id="cd22157">
    <property type="entry name" value="F-box_AtFBW1-like"/>
    <property type="match status" value="1"/>
</dbReference>
<evidence type="ECO:0000259" key="1">
    <source>
        <dbReference type="PROSITE" id="PS50181"/>
    </source>
</evidence>
<proteinExistence type="predicted"/>
<keyword evidence="3" id="KW-1185">Reference proteome</keyword>
<dbReference type="Gene3D" id="1.20.1280.50">
    <property type="match status" value="1"/>
</dbReference>
<dbReference type="SMART" id="SM00256">
    <property type="entry name" value="FBOX"/>
    <property type="match status" value="1"/>
</dbReference>
<organism evidence="2 3">
    <name type="scientific">Urochloa decumbens</name>
    <dbReference type="NCBI Taxonomy" id="240449"/>
    <lineage>
        <taxon>Eukaryota</taxon>
        <taxon>Viridiplantae</taxon>
        <taxon>Streptophyta</taxon>
        <taxon>Embryophyta</taxon>
        <taxon>Tracheophyta</taxon>
        <taxon>Spermatophyta</taxon>
        <taxon>Magnoliopsida</taxon>
        <taxon>Liliopsida</taxon>
        <taxon>Poales</taxon>
        <taxon>Poaceae</taxon>
        <taxon>PACMAD clade</taxon>
        <taxon>Panicoideae</taxon>
        <taxon>Panicodae</taxon>
        <taxon>Paniceae</taxon>
        <taxon>Melinidinae</taxon>
        <taxon>Urochloa</taxon>
    </lineage>
</organism>
<dbReference type="PANTHER" id="PTHR31111:SF133">
    <property type="entry name" value="OS07G0196600 PROTEIN"/>
    <property type="match status" value="1"/>
</dbReference>
<dbReference type="InterPro" id="IPR001810">
    <property type="entry name" value="F-box_dom"/>
</dbReference>
<dbReference type="PANTHER" id="PTHR31111">
    <property type="entry name" value="BNAA05G37150D PROTEIN-RELATED"/>
    <property type="match status" value="1"/>
</dbReference>
<gene>
    <name evidence="2" type="ORF">URODEC1_LOCUS110802</name>
</gene>
<dbReference type="AlphaFoldDB" id="A0ABC9G0B8"/>
<sequence length="376" mass="41786">MGSALGRAGRAAMVADGVELPADVLYEILLRVPAKPLCRLRLVCRSWRSLTSDPSFIRAHSSHHPLIAGLRCGCVQSEIHIVDMYSGSIDKRIHDHGTIGVLESSLSTQGNMVCFSPARTRIGTDASRLQACVVDPATGVTNILPIGIMRTGLSVWILGHVPSTGEHKVLRVSSGFATNPCSCEVITLVARPSNSVSLDFLHRAVIGGVVYFLLNEFIHDVPDVEHDCVVSFDLATEEWRPMTIRGALSTHLVDAKLIYDLRMMECLQLAKLDGCLALIHQCYSMDLWFLVEMNKGSWTKRYSIQYASHMECDAFYRPYPLLVLDDGKVVVWFRNKQVLRAYDPRIGTWEDMAMLENYRSALSMYEGSLLGSCHQG</sequence>
<dbReference type="SUPFAM" id="SSF81383">
    <property type="entry name" value="F-box domain"/>
    <property type="match status" value="1"/>
</dbReference>